<protein>
    <submittedName>
        <fullName evidence="1">Uncharacterized protein</fullName>
    </submittedName>
</protein>
<name>A0A9D1JDB4_9FIRM</name>
<proteinExistence type="predicted"/>
<reference evidence="1" key="2">
    <citation type="journal article" date="2021" name="PeerJ">
        <title>Extensive microbial diversity within the chicken gut microbiome revealed by metagenomics and culture.</title>
        <authorList>
            <person name="Gilroy R."/>
            <person name="Ravi A."/>
            <person name="Getino M."/>
            <person name="Pursley I."/>
            <person name="Horton D.L."/>
            <person name="Alikhan N.F."/>
            <person name="Baker D."/>
            <person name="Gharbi K."/>
            <person name="Hall N."/>
            <person name="Watson M."/>
            <person name="Adriaenssens E.M."/>
            <person name="Foster-Nyarko E."/>
            <person name="Jarju S."/>
            <person name="Secka A."/>
            <person name="Antonio M."/>
            <person name="Oren A."/>
            <person name="Chaudhuri R.R."/>
            <person name="La Ragione R."/>
            <person name="Hildebrand F."/>
            <person name="Pallen M.J."/>
        </authorList>
    </citation>
    <scope>NUCLEOTIDE SEQUENCE</scope>
    <source>
        <strain evidence="1">ChiW13-3771</strain>
    </source>
</reference>
<sequence>MKNYIDILYKEWISNLEEPFEIKDANEKFENYIESLKGHILQGEEITAISNYNRDCSTLYSEFSFQAGFQVACDLIQLILYR</sequence>
<evidence type="ECO:0000313" key="2">
    <source>
        <dbReference type="Proteomes" id="UP000824201"/>
    </source>
</evidence>
<organism evidence="1 2">
    <name type="scientific">Candidatus Fimimorpha faecalis</name>
    <dbReference type="NCBI Taxonomy" id="2840824"/>
    <lineage>
        <taxon>Bacteria</taxon>
        <taxon>Bacillati</taxon>
        <taxon>Bacillota</taxon>
        <taxon>Clostridia</taxon>
        <taxon>Eubacteriales</taxon>
        <taxon>Candidatus Fimimorpha</taxon>
    </lineage>
</organism>
<accession>A0A9D1JDB4</accession>
<reference evidence="1" key="1">
    <citation type="submission" date="2020-10" db="EMBL/GenBank/DDBJ databases">
        <authorList>
            <person name="Gilroy R."/>
        </authorList>
    </citation>
    <scope>NUCLEOTIDE SEQUENCE</scope>
    <source>
        <strain evidence="1">ChiW13-3771</strain>
    </source>
</reference>
<dbReference type="EMBL" id="DVHN01000109">
    <property type="protein sequence ID" value="HIR89008.1"/>
    <property type="molecule type" value="Genomic_DNA"/>
</dbReference>
<dbReference type="AlphaFoldDB" id="A0A9D1JDB4"/>
<gene>
    <name evidence="1" type="ORF">IAC96_08675</name>
</gene>
<dbReference type="Proteomes" id="UP000824201">
    <property type="component" value="Unassembled WGS sequence"/>
</dbReference>
<evidence type="ECO:0000313" key="1">
    <source>
        <dbReference type="EMBL" id="HIR89008.1"/>
    </source>
</evidence>
<comment type="caution">
    <text evidence="1">The sequence shown here is derived from an EMBL/GenBank/DDBJ whole genome shotgun (WGS) entry which is preliminary data.</text>
</comment>